<name>A0A951PQY6_9CYAN</name>
<gene>
    <name evidence="1" type="ORF">KME25_25025</name>
</gene>
<organism evidence="1 2">
    <name type="scientific">Symplocastrum torsivum CPER-KK1</name>
    <dbReference type="NCBI Taxonomy" id="450513"/>
    <lineage>
        <taxon>Bacteria</taxon>
        <taxon>Bacillati</taxon>
        <taxon>Cyanobacteriota</taxon>
        <taxon>Cyanophyceae</taxon>
        <taxon>Oscillatoriophycideae</taxon>
        <taxon>Oscillatoriales</taxon>
        <taxon>Microcoleaceae</taxon>
        <taxon>Symplocastrum</taxon>
    </lineage>
</organism>
<evidence type="ECO:0000313" key="1">
    <source>
        <dbReference type="EMBL" id="MBW4547676.1"/>
    </source>
</evidence>
<protein>
    <recommendedName>
        <fullName evidence="3">InsA N-terminal domain-containing protein</fullName>
    </recommendedName>
</protein>
<reference evidence="1" key="1">
    <citation type="submission" date="2021-05" db="EMBL/GenBank/DDBJ databases">
        <authorList>
            <person name="Pietrasiak N."/>
            <person name="Ward R."/>
            <person name="Stajich J.E."/>
            <person name="Kurbessoian T."/>
        </authorList>
    </citation>
    <scope>NUCLEOTIDE SEQUENCE</scope>
    <source>
        <strain evidence="1">CPER-KK1</strain>
    </source>
</reference>
<evidence type="ECO:0000313" key="2">
    <source>
        <dbReference type="Proteomes" id="UP000753908"/>
    </source>
</evidence>
<sequence>MIKSTFDLFKLRAEVALQQVLVEQGHQPRVYGRECPFCHSTDFVKHSLEKGKQRYRCRSCKRRFNERPVFECDCSVVGQALKCQDCPQFLSIMEAAKQRVKELADCTLEELQVVLQQPPQPK</sequence>
<proteinExistence type="predicted"/>
<evidence type="ECO:0008006" key="3">
    <source>
        <dbReference type="Google" id="ProtNLM"/>
    </source>
</evidence>
<comment type="caution">
    <text evidence="1">The sequence shown here is derived from an EMBL/GenBank/DDBJ whole genome shotgun (WGS) entry which is preliminary data.</text>
</comment>
<dbReference type="Proteomes" id="UP000753908">
    <property type="component" value="Unassembled WGS sequence"/>
</dbReference>
<dbReference type="AlphaFoldDB" id="A0A951PQY6"/>
<accession>A0A951PQY6</accession>
<dbReference type="EMBL" id="JAHHIF010000046">
    <property type="protein sequence ID" value="MBW4547676.1"/>
    <property type="molecule type" value="Genomic_DNA"/>
</dbReference>
<reference evidence="1" key="2">
    <citation type="journal article" date="2022" name="Microbiol. Resour. Announc.">
        <title>Metagenome Sequencing to Explore Phylogenomics of Terrestrial Cyanobacteria.</title>
        <authorList>
            <person name="Ward R.D."/>
            <person name="Stajich J.E."/>
            <person name="Johansen J.R."/>
            <person name="Huntemann M."/>
            <person name="Clum A."/>
            <person name="Foster B."/>
            <person name="Foster B."/>
            <person name="Roux S."/>
            <person name="Palaniappan K."/>
            <person name="Varghese N."/>
            <person name="Mukherjee S."/>
            <person name="Reddy T.B.K."/>
            <person name="Daum C."/>
            <person name="Copeland A."/>
            <person name="Chen I.A."/>
            <person name="Ivanova N.N."/>
            <person name="Kyrpides N.C."/>
            <person name="Shapiro N."/>
            <person name="Eloe-Fadrosh E.A."/>
            <person name="Pietrasiak N."/>
        </authorList>
    </citation>
    <scope>NUCLEOTIDE SEQUENCE</scope>
    <source>
        <strain evidence="1">CPER-KK1</strain>
    </source>
</reference>